<keyword evidence="4" id="KW-0808">Transferase</keyword>
<dbReference type="SUPFAM" id="SSF51230">
    <property type="entry name" value="Single hybrid motif"/>
    <property type="match status" value="1"/>
</dbReference>
<evidence type="ECO:0000259" key="5">
    <source>
        <dbReference type="PROSITE" id="PS50968"/>
    </source>
</evidence>
<dbReference type="EMBL" id="CP034235">
    <property type="protein sequence ID" value="QGQ94297.1"/>
    <property type="molecule type" value="Genomic_DNA"/>
</dbReference>
<dbReference type="AlphaFoldDB" id="A0A6B8REF0"/>
<dbReference type="InterPro" id="IPR003016">
    <property type="entry name" value="2-oxoA_DH_lipoyl-BS"/>
</dbReference>
<dbReference type="PROSITE" id="PS00189">
    <property type="entry name" value="LIPOYL"/>
    <property type="match status" value="1"/>
</dbReference>
<protein>
    <recommendedName>
        <fullName evidence="4">Dihydrolipoamide acetyltransferase component of pyruvate dehydrogenase complex</fullName>
        <ecNumber evidence="4">2.3.1.-</ecNumber>
    </recommendedName>
</protein>
<evidence type="ECO:0000256" key="1">
    <source>
        <dbReference type="ARBA" id="ARBA00001938"/>
    </source>
</evidence>
<evidence type="ECO:0000256" key="4">
    <source>
        <dbReference type="RuleBase" id="RU003423"/>
    </source>
</evidence>
<dbReference type="PROSITE" id="PS50968">
    <property type="entry name" value="BIOTINYL_LIPOYL"/>
    <property type="match status" value="1"/>
</dbReference>
<accession>A0A6B8REF0</accession>
<feature type="domain" description="Lipoyl-binding" evidence="5">
    <location>
        <begin position="2"/>
        <end position="77"/>
    </location>
</feature>
<gene>
    <name evidence="7" type="ORF">EHS13_04940</name>
</gene>
<dbReference type="Gene3D" id="2.40.50.100">
    <property type="match status" value="1"/>
</dbReference>
<dbReference type="EC" id="2.3.1.-" evidence="4"/>
<dbReference type="InterPro" id="IPR036625">
    <property type="entry name" value="E3-bd_dom_sf"/>
</dbReference>
<dbReference type="RefSeq" id="WP_155699298.1">
    <property type="nucleotide sequence ID" value="NZ_CP034235.1"/>
</dbReference>
<dbReference type="InterPro" id="IPR004167">
    <property type="entry name" value="PSBD"/>
</dbReference>
<dbReference type="Gene3D" id="3.30.559.10">
    <property type="entry name" value="Chloramphenicol acetyltransferase-like domain"/>
    <property type="match status" value="1"/>
</dbReference>
<dbReference type="InterPro" id="IPR011053">
    <property type="entry name" value="Single_hybrid_motif"/>
</dbReference>
<dbReference type="Pfam" id="PF00364">
    <property type="entry name" value="Biotin_lipoyl"/>
    <property type="match status" value="1"/>
</dbReference>
<dbReference type="Pfam" id="PF00198">
    <property type="entry name" value="2-oxoacid_dh"/>
    <property type="match status" value="1"/>
</dbReference>
<dbReference type="PANTHER" id="PTHR23151">
    <property type="entry name" value="DIHYDROLIPOAMIDE ACETYL/SUCCINYL-TRANSFERASE-RELATED"/>
    <property type="match status" value="1"/>
</dbReference>
<dbReference type="GO" id="GO:0006086">
    <property type="term" value="P:pyruvate decarboxylation to acetyl-CoA"/>
    <property type="evidence" value="ECO:0007669"/>
    <property type="project" value="InterPro"/>
</dbReference>
<dbReference type="CDD" id="cd06849">
    <property type="entry name" value="lipoyl_domain"/>
    <property type="match status" value="1"/>
</dbReference>
<evidence type="ECO:0000313" key="8">
    <source>
        <dbReference type="Proteomes" id="UP000426246"/>
    </source>
</evidence>
<dbReference type="OrthoDB" id="9805770at2"/>
<dbReference type="PROSITE" id="PS51826">
    <property type="entry name" value="PSBD"/>
    <property type="match status" value="1"/>
</dbReference>
<evidence type="ECO:0000256" key="3">
    <source>
        <dbReference type="ARBA" id="ARBA00022823"/>
    </source>
</evidence>
<proteinExistence type="inferred from homology"/>
<keyword evidence="3 4" id="KW-0450">Lipoyl</keyword>
<reference evidence="8" key="1">
    <citation type="submission" date="2018-11" db="EMBL/GenBank/DDBJ databases">
        <title>Complete genome sequence of Paenibacillus sp. ML311-T8.</title>
        <authorList>
            <person name="Nam Y.-D."/>
            <person name="Kang J."/>
            <person name="Chung W.-H."/>
            <person name="Park Y.S."/>
        </authorList>
    </citation>
    <scope>NUCLEOTIDE SEQUENCE [LARGE SCALE GENOMIC DNA]</scope>
    <source>
        <strain evidence="8">ML311-T8</strain>
    </source>
</reference>
<evidence type="ECO:0000256" key="2">
    <source>
        <dbReference type="ARBA" id="ARBA00007317"/>
    </source>
</evidence>
<dbReference type="SUPFAM" id="SSF52777">
    <property type="entry name" value="CoA-dependent acyltransferases"/>
    <property type="match status" value="1"/>
</dbReference>
<dbReference type="GO" id="GO:0045254">
    <property type="term" value="C:pyruvate dehydrogenase complex"/>
    <property type="evidence" value="ECO:0007669"/>
    <property type="project" value="InterPro"/>
</dbReference>
<dbReference type="KEGG" id="ppsc:EHS13_04940"/>
<dbReference type="InterPro" id="IPR001078">
    <property type="entry name" value="2-oxoacid_DH_actylTfrase"/>
</dbReference>
<evidence type="ECO:0000259" key="6">
    <source>
        <dbReference type="PROSITE" id="PS51826"/>
    </source>
</evidence>
<dbReference type="SUPFAM" id="SSF47005">
    <property type="entry name" value="Peripheral subunit-binding domain of 2-oxo acid dehydrogenase complex"/>
    <property type="match status" value="1"/>
</dbReference>
<organism evidence="7 8">
    <name type="scientific">Paenibacillus psychroresistens</name>
    <dbReference type="NCBI Taxonomy" id="1778678"/>
    <lineage>
        <taxon>Bacteria</taxon>
        <taxon>Bacillati</taxon>
        <taxon>Bacillota</taxon>
        <taxon>Bacilli</taxon>
        <taxon>Bacillales</taxon>
        <taxon>Paenibacillaceae</taxon>
        <taxon>Paenibacillus</taxon>
    </lineage>
</organism>
<comment type="cofactor">
    <cofactor evidence="1 4">
        <name>(R)-lipoate</name>
        <dbReference type="ChEBI" id="CHEBI:83088"/>
    </cofactor>
</comment>
<dbReference type="Gene3D" id="4.10.320.10">
    <property type="entry name" value="E3-binding domain"/>
    <property type="match status" value="1"/>
</dbReference>
<comment type="similarity">
    <text evidence="2 4">Belongs to the 2-oxoacid dehydrogenase family.</text>
</comment>
<dbReference type="InterPro" id="IPR000089">
    <property type="entry name" value="Biotin_lipoyl"/>
</dbReference>
<keyword evidence="4" id="KW-0012">Acyltransferase</keyword>
<dbReference type="Proteomes" id="UP000426246">
    <property type="component" value="Chromosome"/>
</dbReference>
<dbReference type="GO" id="GO:0016746">
    <property type="term" value="F:acyltransferase activity"/>
    <property type="evidence" value="ECO:0007669"/>
    <property type="project" value="UniProtKB-KW"/>
</dbReference>
<dbReference type="InterPro" id="IPR023213">
    <property type="entry name" value="CAT-like_dom_sf"/>
</dbReference>
<sequence>MQESIRLPKMELSMEEGRIQKWLVTAGIFIKKGEIIAEIETDKAVVELEMPQDGSILSFIAKEGELVPVGSAIAELASNSAISSEVNAASSNAQTEKAATPIITAALSERIAISPAARRRARELGVDYTKLKGTGPRGRIVFRDLELAGQAVMAAVQPETELKSNLPIAGGQPLSKMRRTIAKRLLESVNTIPQFSIKKSVDVSKALEIKQVIQGSLAKSGIKLTFTDFLISAVAQALNKHRSLNASFIGSPYDADCFIVEHPDVNIGLAVSTDAGLVVPVLHKPDELSIASIARLRMSKIDSVRKQSLKAEDLQGGTFTISNLGMLDVDEFQAIINPPEAGILAVGSIRQAPVLIDGKLEFRPTLILTGTFDHRVVDGAAAARFMQTLSEQLQSDEWILV</sequence>
<evidence type="ECO:0000313" key="7">
    <source>
        <dbReference type="EMBL" id="QGQ94297.1"/>
    </source>
</evidence>
<dbReference type="InterPro" id="IPR045257">
    <property type="entry name" value="E2/Pdx1"/>
</dbReference>
<keyword evidence="8" id="KW-1185">Reference proteome</keyword>
<dbReference type="Pfam" id="PF02817">
    <property type="entry name" value="E3_binding"/>
    <property type="match status" value="1"/>
</dbReference>
<dbReference type="PANTHER" id="PTHR23151:SF90">
    <property type="entry name" value="DIHYDROLIPOYLLYSINE-RESIDUE ACETYLTRANSFERASE COMPONENT OF PYRUVATE DEHYDROGENASE COMPLEX, MITOCHONDRIAL-RELATED"/>
    <property type="match status" value="1"/>
</dbReference>
<name>A0A6B8REF0_9BACL</name>
<feature type="domain" description="Peripheral subunit-binding (PSBD)" evidence="6">
    <location>
        <begin position="112"/>
        <end position="149"/>
    </location>
</feature>